<name>A0A9E7J549_9CAUD</name>
<accession>A0A9E7J549</accession>
<evidence type="ECO:0000313" key="2">
    <source>
        <dbReference type="EMBL" id="URA06866.1"/>
    </source>
</evidence>
<dbReference type="Proteomes" id="UP001056424">
    <property type="component" value="Segment"/>
</dbReference>
<feature type="region of interest" description="Disordered" evidence="1">
    <location>
        <begin position="80"/>
        <end position="139"/>
    </location>
</feature>
<dbReference type="EMBL" id="ON189043">
    <property type="protein sequence ID" value="URA06866.1"/>
    <property type="molecule type" value="Genomic_DNA"/>
</dbReference>
<reference evidence="2" key="1">
    <citation type="journal article" date="2022" name="Viruses">
        <title>Isolation of novel Xanthomonas phages for the plant pathogens X. translucens and X. campestris.</title>
        <authorList>
            <person name="Erdrich S.H."/>
            <person name="Sharma V."/>
            <person name="Schurr U."/>
            <person name="Arsova B."/>
            <person name="Frunzke J."/>
        </authorList>
    </citation>
    <scope>NUCLEOTIDE SEQUENCE</scope>
</reference>
<feature type="compositionally biased region" description="Pro residues" evidence="1">
    <location>
        <begin position="88"/>
        <end position="97"/>
    </location>
</feature>
<organism evidence="2 3">
    <name type="scientific">Xanthomonas phage Langgrundblatt2</name>
    <dbReference type="NCBI Taxonomy" id="2939129"/>
    <lineage>
        <taxon>Viruses</taxon>
        <taxon>Duplodnaviria</taxon>
        <taxon>Heunggongvirae</taxon>
        <taxon>Uroviricota</taxon>
        <taxon>Caudoviricetes</taxon>
        <taxon>Stanbaylleyvirinae</taxon>
        <taxon>Shirevirus</taxon>
        <taxon>Shirevirus langgrundblatt2</taxon>
    </lineage>
</organism>
<gene>
    <name evidence="2" type="ORF">Langgrundblatt2_BL20035</name>
</gene>
<evidence type="ECO:0000256" key="1">
    <source>
        <dbReference type="SAM" id="MobiDB-lite"/>
    </source>
</evidence>
<sequence>MKAPKILFFVDGMAPTPDDMAAAAEITGQICFRNARVIPAEGALEECDGVAGHIPAPYKKLPSAAQAIKAHAAKIKALAGKVGDAPAPSEPAAPVVPPATGEGEPQGDAGTGEPATDPANAVAPGAAPAGAAGAAWKSN</sequence>
<proteinExistence type="predicted"/>
<feature type="compositionally biased region" description="Low complexity" evidence="1">
    <location>
        <begin position="118"/>
        <end position="139"/>
    </location>
</feature>
<keyword evidence="3" id="KW-1185">Reference proteome</keyword>
<protein>
    <submittedName>
        <fullName evidence="2">Uncharacterized protein</fullName>
    </submittedName>
</protein>
<evidence type="ECO:0000313" key="3">
    <source>
        <dbReference type="Proteomes" id="UP001056424"/>
    </source>
</evidence>